<feature type="domain" description="Carbohydrate kinase PfkB" evidence="3">
    <location>
        <begin position="15"/>
        <end position="319"/>
    </location>
</feature>
<dbReference type="Gene3D" id="3.40.1190.20">
    <property type="match status" value="1"/>
</dbReference>
<proteinExistence type="predicted"/>
<organism evidence="4 5">
    <name type="scientific">Candidatus Sulfobium mesophilum</name>
    <dbReference type="NCBI Taxonomy" id="2016548"/>
    <lineage>
        <taxon>Bacteria</taxon>
        <taxon>Pseudomonadati</taxon>
        <taxon>Nitrospirota</taxon>
        <taxon>Nitrospiria</taxon>
        <taxon>Nitrospirales</taxon>
        <taxon>Nitrospiraceae</taxon>
        <taxon>Candidatus Sulfobium</taxon>
    </lineage>
</organism>
<keyword evidence="2" id="KW-0418">Kinase</keyword>
<evidence type="ECO:0000313" key="4">
    <source>
        <dbReference type="EMBL" id="SPP99976.1"/>
    </source>
</evidence>
<dbReference type="InterPro" id="IPR011611">
    <property type="entry name" value="PfkB_dom"/>
</dbReference>
<evidence type="ECO:0000256" key="1">
    <source>
        <dbReference type="ARBA" id="ARBA00022679"/>
    </source>
</evidence>
<sequence length="327" mass="34999">MMNCHKIIEKFGKSRILVIGDLILDHYIWGNVRRISPEAPVPVVEVTRESFMLGGAANVAHNIIAMGGKASVIGIMGSDIAGKTLLDMLTEKGVDCSGIFTENRPTTVKTRVIAHNQQVVRFDREDSQYVGGSLLKGIMSYIKSASPDHDAVIVSDYKKGMVSRNLIRGILGDSKKTGRSGTQAGLFVAVDPKIGHFDMYKGISLITPNIMEASSGSGIEIRDEKTLLRAGETLMKKLGCESVLITRGEQGMSLFERRGATHIPTVARKVYDVTGAGDTVISAFTLAYVSGASMKEAAVIANHAAGVVVGEVGTAVASPDQIMESFR</sequence>
<dbReference type="InterPro" id="IPR002173">
    <property type="entry name" value="Carboh/pur_kinase_PfkB_CS"/>
</dbReference>
<dbReference type="OrthoDB" id="9802794at2"/>
<dbReference type="InterPro" id="IPR011913">
    <property type="entry name" value="RfaE_dom_I"/>
</dbReference>
<dbReference type="GO" id="GO:0033785">
    <property type="term" value="F:heptose 7-phosphate kinase activity"/>
    <property type="evidence" value="ECO:0007669"/>
    <property type="project" value="TreeGrafter"/>
</dbReference>
<dbReference type="AlphaFoldDB" id="A0A2U3QEX2"/>
<evidence type="ECO:0000256" key="2">
    <source>
        <dbReference type="ARBA" id="ARBA00022777"/>
    </source>
</evidence>
<dbReference type="PROSITE" id="PS00584">
    <property type="entry name" value="PFKB_KINASES_2"/>
    <property type="match status" value="1"/>
</dbReference>
<dbReference type="PANTHER" id="PTHR46969:SF1">
    <property type="entry name" value="BIFUNCTIONAL PROTEIN HLDE"/>
    <property type="match status" value="1"/>
</dbReference>
<dbReference type="SUPFAM" id="SSF53613">
    <property type="entry name" value="Ribokinase-like"/>
    <property type="match status" value="1"/>
</dbReference>
<dbReference type="NCBIfam" id="TIGR02198">
    <property type="entry name" value="rfaE_dom_I"/>
    <property type="match status" value="1"/>
</dbReference>
<gene>
    <name evidence="4" type="primary">rfaE</name>
    <name evidence="4" type="ORF">NBG4_140036</name>
</gene>
<dbReference type="Proteomes" id="UP000245125">
    <property type="component" value="Unassembled WGS sequence"/>
</dbReference>
<keyword evidence="1 4" id="KW-0808">Transferase</keyword>
<keyword evidence="5" id="KW-1185">Reference proteome</keyword>
<name>A0A2U3QEX2_9BACT</name>
<dbReference type="InterPro" id="IPR029056">
    <property type="entry name" value="Ribokinase-like"/>
</dbReference>
<protein>
    <submittedName>
        <fullName evidence="4">RfaE bifunctional protein, domain I</fullName>
        <ecNumber evidence="4">2.7.1.-</ecNumber>
    </submittedName>
</protein>
<evidence type="ECO:0000259" key="3">
    <source>
        <dbReference type="Pfam" id="PF00294"/>
    </source>
</evidence>
<dbReference type="PANTHER" id="PTHR46969">
    <property type="entry name" value="BIFUNCTIONAL PROTEIN HLDE"/>
    <property type="match status" value="1"/>
</dbReference>
<dbReference type="GO" id="GO:0016773">
    <property type="term" value="F:phosphotransferase activity, alcohol group as acceptor"/>
    <property type="evidence" value="ECO:0007669"/>
    <property type="project" value="InterPro"/>
</dbReference>
<evidence type="ECO:0000313" key="5">
    <source>
        <dbReference type="Proteomes" id="UP000245125"/>
    </source>
</evidence>
<dbReference type="EMBL" id="OUUY01000046">
    <property type="protein sequence ID" value="SPP99976.1"/>
    <property type="molecule type" value="Genomic_DNA"/>
</dbReference>
<dbReference type="CDD" id="cd01172">
    <property type="entry name" value="RfaE_like"/>
    <property type="match status" value="1"/>
</dbReference>
<dbReference type="FunFam" id="3.40.1190.20:FF:000002">
    <property type="entry name" value="Bifunctional protein HldE"/>
    <property type="match status" value="1"/>
</dbReference>
<dbReference type="GO" id="GO:0005829">
    <property type="term" value="C:cytosol"/>
    <property type="evidence" value="ECO:0007669"/>
    <property type="project" value="TreeGrafter"/>
</dbReference>
<dbReference type="PROSITE" id="PS00583">
    <property type="entry name" value="PFKB_KINASES_1"/>
    <property type="match status" value="1"/>
</dbReference>
<dbReference type="EC" id="2.7.1.-" evidence="4"/>
<reference evidence="5" key="1">
    <citation type="submission" date="2018-03" db="EMBL/GenBank/DDBJ databases">
        <authorList>
            <person name="Zecchin S."/>
        </authorList>
    </citation>
    <scope>NUCLEOTIDE SEQUENCE [LARGE SCALE GENOMIC DNA]</scope>
</reference>
<dbReference type="GO" id="GO:0033786">
    <property type="term" value="F:heptose-1-phosphate adenylyltransferase activity"/>
    <property type="evidence" value="ECO:0007669"/>
    <property type="project" value="TreeGrafter"/>
</dbReference>
<accession>A0A2U3QEX2</accession>
<dbReference type="Pfam" id="PF00294">
    <property type="entry name" value="PfkB"/>
    <property type="match status" value="1"/>
</dbReference>